<reference evidence="1 2" key="1">
    <citation type="submission" date="2019-08" db="EMBL/GenBank/DDBJ databases">
        <title>Draft genome sequencing and comparative genomics of hatchery-associated Vibrios.</title>
        <authorList>
            <person name="Kehlet-Delgado H."/>
            <person name="Mueller R.S."/>
        </authorList>
    </citation>
    <scope>NUCLEOTIDE SEQUENCE [LARGE SCALE GENOMIC DNA]</scope>
    <source>
        <strain evidence="1 2">00-78-3</strain>
    </source>
</reference>
<proteinExistence type="predicted"/>
<gene>
    <name evidence="1" type="ORF">F0262_23740</name>
</gene>
<evidence type="ECO:0000313" key="1">
    <source>
        <dbReference type="EMBL" id="NOH51037.1"/>
    </source>
</evidence>
<dbReference type="Proteomes" id="UP000572072">
    <property type="component" value="Unassembled WGS sequence"/>
</dbReference>
<accession>A0A7Y3ZDN3</accession>
<dbReference type="AlphaFoldDB" id="A0A7Y3ZDN3"/>
<dbReference type="InterPro" id="IPR015943">
    <property type="entry name" value="WD40/YVTN_repeat-like_dom_sf"/>
</dbReference>
<comment type="caution">
    <text evidence="1">The sequence shown here is derived from an EMBL/GenBank/DDBJ whole genome shotgun (WGS) entry which is preliminary data.</text>
</comment>
<protein>
    <submittedName>
        <fullName evidence="1">Uncharacterized protein</fullName>
    </submittedName>
</protein>
<organism evidence="1 2">
    <name type="scientific">Vibrio rotiferianus</name>
    <dbReference type="NCBI Taxonomy" id="190895"/>
    <lineage>
        <taxon>Bacteria</taxon>
        <taxon>Pseudomonadati</taxon>
        <taxon>Pseudomonadota</taxon>
        <taxon>Gammaproteobacteria</taxon>
        <taxon>Vibrionales</taxon>
        <taxon>Vibrionaceae</taxon>
        <taxon>Vibrio</taxon>
    </lineage>
</organism>
<sequence>MNKIITSLNIYKSHIYISSLDGSIQKTHINDYSEKLPLIISDGFFSESVILDVQFYKNVPYVLTDSGIYKYTNDNFEVVKELYDASLMCIDSSRGYMFVVSDSRGIICINLKLDRYDLDIKSISTIRLTEKIYSISAIVAKGGVIFLSIINCGVYRINYSVKNSSIHHYVIPKLDTKAPQDIFYNKNHKELAIVDYQIGLILLDIRSGLTSINELPGGVRPQNIEYIGVNEGVYIIQTNKGLYKFDRANRNLEVASEEQVANIITYNKRLYYTVDGELKSTKI</sequence>
<name>A0A7Y3ZDN3_9VIBR</name>
<dbReference type="EMBL" id="VTYN01000047">
    <property type="protein sequence ID" value="NOH51037.1"/>
    <property type="molecule type" value="Genomic_DNA"/>
</dbReference>
<dbReference type="Gene3D" id="2.130.10.10">
    <property type="entry name" value="YVTN repeat-like/Quinoprotein amine dehydrogenase"/>
    <property type="match status" value="1"/>
</dbReference>
<dbReference type="SUPFAM" id="SSF50998">
    <property type="entry name" value="Quinoprotein alcohol dehydrogenase-like"/>
    <property type="match status" value="1"/>
</dbReference>
<dbReference type="RefSeq" id="WP_171359296.1">
    <property type="nucleotide sequence ID" value="NZ_VTYN01000047.1"/>
</dbReference>
<dbReference type="InterPro" id="IPR011047">
    <property type="entry name" value="Quinoprotein_ADH-like_sf"/>
</dbReference>
<evidence type="ECO:0000313" key="2">
    <source>
        <dbReference type="Proteomes" id="UP000572072"/>
    </source>
</evidence>